<dbReference type="InterPro" id="IPR006530">
    <property type="entry name" value="YD"/>
</dbReference>
<dbReference type="NCBIfam" id="TIGR01643">
    <property type="entry name" value="YD_repeat_2x"/>
    <property type="match status" value="1"/>
</dbReference>
<accession>A0A3M2HN40</accession>
<dbReference type="Pfam" id="PF05593">
    <property type="entry name" value="RHS_repeat"/>
    <property type="match status" value="1"/>
</dbReference>
<feature type="domain" description="Teneurin-like YD-shell" evidence="3">
    <location>
        <begin position="5"/>
        <end position="140"/>
    </location>
</feature>
<feature type="region of interest" description="Disordered" evidence="2">
    <location>
        <begin position="188"/>
        <end position="207"/>
    </location>
</feature>
<feature type="compositionally biased region" description="Basic and acidic residues" evidence="2">
    <location>
        <begin position="198"/>
        <end position="207"/>
    </location>
</feature>
<dbReference type="Pfam" id="PF25023">
    <property type="entry name" value="TEN_YD-shell"/>
    <property type="match status" value="1"/>
</dbReference>
<gene>
    <name evidence="4" type="ORF">EBB59_11745</name>
</gene>
<reference evidence="4 5" key="1">
    <citation type="submission" date="2018-10" db="EMBL/GenBank/DDBJ databases">
        <title>Proposal of Lysobacter pythonis sp. nov. isolated from royal pythons (Python regius).</title>
        <authorList>
            <person name="Hans-Juergen B."/>
            <person name="Huptas C."/>
            <person name="Sandra B."/>
            <person name="Igor L."/>
            <person name="Joachim S."/>
            <person name="Siegfried S."/>
            <person name="Mareike W."/>
            <person name="Peter K."/>
        </authorList>
    </citation>
    <scope>NUCLEOTIDE SEQUENCE [LARGE SCALE GENOMIC DNA]</scope>
    <source>
        <strain evidence="4 5">4284/11</strain>
    </source>
</reference>
<dbReference type="EMBL" id="RFLY01000020">
    <property type="protein sequence ID" value="RMH88342.1"/>
    <property type="molecule type" value="Genomic_DNA"/>
</dbReference>
<dbReference type="InterPro" id="IPR031325">
    <property type="entry name" value="RHS_repeat"/>
</dbReference>
<organism evidence="4 5">
    <name type="scientific">Solilutibacter pythonis</name>
    <dbReference type="NCBI Taxonomy" id="2483112"/>
    <lineage>
        <taxon>Bacteria</taxon>
        <taxon>Pseudomonadati</taxon>
        <taxon>Pseudomonadota</taxon>
        <taxon>Gammaproteobacteria</taxon>
        <taxon>Lysobacterales</taxon>
        <taxon>Lysobacteraceae</taxon>
        <taxon>Solilutibacter</taxon>
    </lineage>
</organism>
<name>A0A3M2HN40_9GAMM</name>
<keyword evidence="5" id="KW-1185">Reference proteome</keyword>
<evidence type="ECO:0000259" key="3">
    <source>
        <dbReference type="Pfam" id="PF25023"/>
    </source>
</evidence>
<dbReference type="Proteomes" id="UP000275012">
    <property type="component" value="Unassembled WGS sequence"/>
</dbReference>
<evidence type="ECO:0000313" key="5">
    <source>
        <dbReference type="Proteomes" id="UP000275012"/>
    </source>
</evidence>
<evidence type="ECO:0000256" key="2">
    <source>
        <dbReference type="SAM" id="MobiDB-lite"/>
    </source>
</evidence>
<keyword evidence="1" id="KW-0677">Repeat</keyword>
<sequence>MFFPNGDVYHFDDYGNVTSIKNARDPRRNITLTYSGLGADLRLTAMTDISGRSVQLSYMSGRLSSILLPTGQTITYGYDVRANLTSVDYGNGQVKQYVYGESGLAPNGDAGLLTGIISEDGKRYGTFGYDEYGRVISSVLHGENGPTESTDLRFPDATHTVVKTMTGELQTYAFTSDQYRRPLSIASNARSESSTYDSHGRKLSHTDGRGVQTTYAYNASGQLSQQIEAANDTTGDKRTTQTDWHATLNVPVARRVLDAAGQWVSQ</sequence>
<feature type="compositionally biased region" description="Polar residues" evidence="2">
    <location>
        <begin position="188"/>
        <end position="197"/>
    </location>
</feature>
<comment type="caution">
    <text evidence="4">The sequence shown here is derived from an EMBL/GenBank/DDBJ whole genome shotgun (WGS) entry which is preliminary data.</text>
</comment>
<evidence type="ECO:0000313" key="4">
    <source>
        <dbReference type="EMBL" id="RMH88342.1"/>
    </source>
</evidence>
<dbReference type="InterPro" id="IPR056823">
    <property type="entry name" value="TEN-like_YD-shell"/>
</dbReference>
<feature type="non-terminal residue" evidence="4">
    <location>
        <position position="266"/>
    </location>
</feature>
<protein>
    <submittedName>
        <fullName evidence="4">RHS repeat protein</fullName>
    </submittedName>
</protein>
<proteinExistence type="predicted"/>
<dbReference type="AlphaFoldDB" id="A0A3M2HN40"/>
<dbReference type="Gene3D" id="2.180.10.10">
    <property type="entry name" value="RHS repeat-associated core"/>
    <property type="match status" value="1"/>
</dbReference>
<evidence type="ECO:0000256" key="1">
    <source>
        <dbReference type="ARBA" id="ARBA00022737"/>
    </source>
</evidence>